<feature type="transmembrane region" description="Helical" evidence="9">
    <location>
        <begin position="849"/>
        <end position="871"/>
    </location>
</feature>
<dbReference type="PROSITE" id="PS50994">
    <property type="entry name" value="INTEGRASE"/>
    <property type="match status" value="1"/>
</dbReference>
<dbReference type="GO" id="GO:0004190">
    <property type="term" value="F:aspartic-type endopeptidase activity"/>
    <property type="evidence" value="ECO:0007669"/>
    <property type="project" value="InterPro"/>
</dbReference>
<evidence type="ECO:0000256" key="7">
    <source>
        <dbReference type="ARBA" id="ARBA00022918"/>
    </source>
</evidence>
<dbReference type="InterPro" id="IPR050951">
    <property type="entry name" value="Retrovirus_Pol_polyprotein"/>
</dbReference>
<dbReference type="InterPro" id="IPR001584">
    <property type="entry name" value="Integrase_cat-core"/>
</dbReference>
<dbReference type="PANTHER" id="PTHR37984">
    <property type="entry name" value="PROTEIN CBG26694"/>
    <property type="match status" value="1"/>
</dbReference>
<keyword evidence="4" id="KW-0540">Nuclease</keyword>
<dbReference type="SUPFAM" id="SSF53098">
    <property type="entry name" value="Ribonuclease H-like"/>
    <property type="match status" value="1"/>
</dbReference>
<dbReference type="Gene3D" id="2.40.70.10">
    <property type="entry name" value="Acid Proteases"/>
    <property type="match status" value="1"/>
</dbReference>
<keyword evidence="7" id="KW-0695">RNA-directed DNA polymerase</keyword>
<dbReference type="InterPro" id="IPR000477">
    <property type="entry name" value="RT_dom"/>
</dbReference>
<keyword evidence="12" id="KW-1185">Reference proteome</keyword>
<dbReference type="InterPro" id="IPR043502">
    <property type="entry name" value="DNA/RNA_pol_sf"/>
</dbReference>
<feature type="region of interest" description="Disordered" evidence="8">
    <location>
        <begin position="561"/>
        <end position="612"/>
    </location>
</feature>
<dbReference type="Gene3D" id="1.20.5.1890">
    <property type="match status" value="1"/>
</dbReference>
<dbReference type="EC" id="2.7.7.49" evidence="1"/>
<dbReference type="GO" id="GO:0042575">
    <property type="term" value="C:DNA polymerase complex"/>
    <property type="evidence" value="ECO:0007669"/>
    <property type="project" value="UniProtKB-ARBA"/>
</dbReference>
<dbReference type="FunFam" id="3.30.70.270:FF:000020">
    <property type="entry name" value="Transposon Tf2-6 polyprotein-like Protein"/>
    <property type="match status" value="1"/>
</dbReference>
<evidence type="ECO:0000256" key="9">
    <source>
        <dbReference type="SAM" id="Phobius"/>
    </source>
</evidence>
<dbReference type="PANTHER" id="PTHR37984:SF5">
    <property type="entry name" value="PROTEIN NYNRIN-LIKE"/>
    <property type="match status" value="1"/>
</dbReference>
<dbReference type="Gene3D" id="3.30.70.270">
    <property type="match status" value="2"/>
</dbReference>
<dbReference type="GO" id="GO:0003676">
    <property type="term" value="F:nucleic acid binding"/>
    <property type="evidence" value="ECO:0007669"/>
    <property type="project" value="InterPro"/>
</dbReference>
<dbReference type="GO" id="GO:0015074">
    <property type="term" value="P:DNA integration"/>
    <property type="evidence" value="ECO:0007669"/>
    <property type="project" value="InterPro"/>
</dbReference>
<dbReference type="Proteomes" id="UP000005237">
    <property type="component" value="Unassembled WGS sequence"/>
</dbReference>
<evidence type="ECO:0000256" key="5">
    <source>
        <dbReference type="ARBA" id="ARBA00022759"/>
    </source>
</evidence>
<dbReference type="InterPro" id="IPR018061">
    <property type="entry name" value="Retropepsins"/>
</dbReference>
<dbReference type="GO" id="GO:0003964">
    <property type="term" value="F:RNA-directed DNA polymerase activity"/>
    <property type="evidence" value="ECO:0007669"/>
    <property type="project" value="UniProtKB-KW"/>
</dbReference>
<feature type="domain" description="Integrase catalytic" evidence="10">
    <location>
        <begin position="1723"/>
        <end position="1892"/>
    </location>
</feature>
<evidence type="ECO:0000256" key="6">
    <source>
        <dbReference type="ARBA" id="ARBA00022801"/>
    </source>
</evidence>
<evidence type="ECO:0000256" key="3">
    <source>
        <dbReference type="ARBA" id="ARBA00022695"/>
    </source>
</evidence>
<dbReference type="InterPro" id="IPR041588">
    <property type="entry name" value="Integrase_H2C2"/>
</dbReference>
<evidence type="ECO:0000313" key="11">
    <source>
        <dbReference type="EnsemblMetazoa" id="CJA32057.1"/>
    </source>
</evidence>
<dbReference type="SUPFAM" id="SSF56672">
    <property type="entry name" value="DNA/RNA polymerases"/>
    <property type="match status" value="1"/>
</dbReference>
<name>A0A8R1EB09_CAEJA</name>
<dbReference type="FunFam" id="3.30.420.10:FF:000032">
    <property type="entry name" value="Retrovirus-related Pol polyprotein from transposon 297-like Protein"/>
    <property type="match status" value="1"/>
</dbReference>
<dbReference type="Pfam" id="PF17921">
    <property type="entry name" value="Integrase_H2C2"/>
    <property type="match status" value="1"/>
</dbReference>
<dbReference type="Pfam" id="PF00078">
    <property type="entry name" value="RVT_1"/>
    <property type="match status" value="1"/>
</dbReference>
<dbReference type="SUPFAM" id="SSF161008">
    <property type="entry name" value="Viral glycoprotein ectodomain-like"/>
    <property type="match status" value="1"/>
</dbReference>
<proteinExistence type="predicted"/>
<dbReference type="PROSITE" id="PS00141">
    <property type="entry name" value="ASP_PROTEASE"/>
    <property type="match status" value="1"/>
</dbReference>
<reference evidence="12" key="1">
    <citation type="submission" date="2010-08" db="EMBL/GenBank/DDBJ databases">
        <authorList>
            <consortium name="Caenorhabditis japonica Sequencing Consortium"/>
            <person name="Wilson R.K."/>
        </authorList>
    </citation>
    <scope>NUCLEOTIDE SEQUENCE [LARGE SCALE GENOMIC DNA]</scope>
    <source>
        <strain evidence="12">DF5081</strain>
    </source>
</reference>
<dbReference type="InterPro" id="IPR001969">
    <property type="entry name" value="Aspartic_peptidase_AS"/>
</dbReference>
<feature type="compositionally biased region" description="Low complexity" evidence="8">
    <location>
        <begin position="574"/>
        <end position="603"/>
    </location>
</feature>
<dbReference type="GO" id="GO:0006508">
    <property type="term" value="P:proteolysis"/>
    <property type="evidence" value="ECO:0007669"/>
    <property type="project" value="InterPro"/>
</dbReference>
<keyword evidence="3" id="KW-0548">Nucleotidyltransferase</keyword>
<keyword evidence="9" id="KW-1133">Transmembrane helix</keyword>
<sequence length="1943" mass="220339">RGRGFRRSFNNSGNGCQGCRNQGYGCQGCGRQSFGNQEFGGQHRAFGYGFQRQRQPFMQEQFGQHGLNQIQQGFGQLAIGQGQANNNNVRPNGRAGRPSVNSVTTFLVGLLTLTLLPSATGLQVCGFGITGNLFVPPKPITCVFNPEIQLQRHQVHILTPKTNAIELPATKCFKRKVKASTMGILSIYQKIEMEIDADSQFDVSADECRKVAFDKKYESFPLEEIAPGFYRTNATSKVADFQSGWFGVNKSEFFEFTIQTGHVATIDGSTIISDLGQMNQCSFDAGSCKDGKFTVVWEPQLSRKECPFEYSYTTNAITNQEHIAMEEIGSFARIDKDLRKLRKIMDDCRINQALLTDDGLLVEFPDQFHRRPQHTTFLRDEPFWFRSKRDVSGIQTGNNEWIEFDIGQNFSTPLIWRLYGKKNIRETAKVSRIIEDRVLLREFNSFNVSNIMLQHRAKFYPEDRRHPQNFMLIALKSIRIAQYARRQRKVLTELKRKLTFGEETMLQMIDAQDPFMFDSLLEKEFGESKFDSSNLDPSFLAPQFNLTLMKKEARIPPFDEASWTPPKLPARVNTHIPPNTSTTPSPSRTVKTTPHAIPTIPTTPKEDLGTPVKSDKKSIEEIFANTCKDQYATTTLFETLLSIDPTAAVRQLLKRKDILAKIIGDSILISKCRKIFASTIHWDRKVDGTCYDLIPVTVDGVLWFQLPGSEDLVGVAVKIPCSERPPGIRLEFNRWIDPDNRETSPQHLIRPNKMSQEQFLLEAPSTFYTTLNEETGVSTGSDKENEKRSSRYQRDLEKTLIETGVINDGINLLTETTTKIRKSAKEAFDSTIDNIGSRIQKVFFSVVQLIIWISSPIICIAVLICCGYGYFKYRAFKKATRRAKKTAISATEAIVGLAQQMRINNVQMEANEPRIPNIRRPMEHEYPLIRVNAIRINSVKAVRLPHIDVDLEGARLDALLDTGAAVSYLPISSVVTRVETKHQPKAHAANGSAINFLGTTKATLRMGNIIIPHNFLVSLDCDCPAPLLIGSDIIKKINKLGHDFNINLHESKLRIGESTIPINFISPEEERILVYPEEEVILEPHAETIVPTIIRNYDREMGDEFVMEDTQEDSDDIYVVGRSIDRVSEFGRTMIQIFNPSATQIRLDTNKPIAIASKVGAVTTMDDLKTSPEGDWESRLPRLPQETPENFRMSDLVNLSVSALTDEEKEEMRNIIDRHPGAFVGPDGILGEYNGEIKHRVDLEEGAPIPKAKIYRIPLEKRTEIEKQIRMMLEQRIIRPSDSPFLAPIVIVKKADGKSWRFTVDFRGLNAITKPVQSVIPNIQEIIDLCGGQELYTSLDFQAGFHQIQRNTHTELLSLASWEPLSICACPWVSKAPRDIRARVFVYIDDLILTSESTKQHLLDVDEVLGKIESIGMRLKPEKCMFAVRELIFLGFIVSKDGIKPDPKKITAMIDFPTPKNVKDVRAFIGMSSFYRRFVKNFSTIAAPIIELTKKDSKFEWTPERAAAFEEMKKALTSEPVLVAPRLGKPFVIEVDASAKGAGAVLYQQQDEDGKDLRVVAYASRVYNKYEKNYPAIELEAVGLVFAVKTFRPYIDGAKTKVITDHSPLRSLMYRKELQGRLGKYQIVLQEWNCFMLGEAKNWVILLPTKSPYGRKLAKLVHESLFESAHLGRDKTENRLRSLVSFPGLSKTVRIVVDSCQVCQRNKDSTKNRIRAPLGKFDETTKPFERVHSDFIGPLEETTRKNKFIAVFVDAFSKFMIAEPVENQLAETLCEVFKNRVVARFGTPKLLVTDQGTNYTSNLFRDMLKTMQVEHRMSTPHHHQANGQVERANQTIETMLRQCEVKNDWDREIHTLVHAYNNAHNATTGVTPHMVIHGQDARSPLKNLLPERTTAKKAQDYVKEIQSIQGTLQEKCKEKIEKKTNERKMAYDSIKEIRDTKIS</sequence>
<dbReference type="FunFam" id="3.10.20.370:FF:000001">
    <property type="entry name" value="Retrovirus-related Pol polyprotein from transposon 17.6-like protein"/>
    <property type="match status" value="1"/>
</dbReference>
<evidence type="ECO:0000259" key="10">
    <source>
        <dbReference type="PROSITE" id="PS50994"/>
    </source>
</evidence>
<evidence type="ECO:0000256" key="2">
    <source>
        <dbReference type="ARBA" id="ARBA00022679"/>
    </source>
</evidence>
<evidence type="ECO:0000256" key="1">
    <source>
        <dbReference type="ARBA" id="ARBA00012493"/>
    </source>
</evidence>
<dbReference type="InterPro" id="IPR041373">
    <property type="entry name" value="RT_RNaseH"/>
</dbReference>
<keyword evidence="9" id="KW-0472">Membrane</keyword>
<evidence type="ECO:0000256" key="8">
    <source>
        <dbReference type="SAM" id="MobiDB-lite"/>
    </source>
</evidence>
<dbReference type="CDD" id="cd01647">
    <property type="entry name" value="RT_LTR"/>
    <property type="match status" value="1"/>
</dbReference>
<accession>A0A8R1EB09</accession>
<keyword evidence="9" id="KW-0812">Transmembrane</keyword>
<evidence type="ECO:0000256" key="4">
    <source>
        <dbReference type="ARBA" id="ARBA00022722"/>
    </source>
</evidence>
<keyword evidence="6" id="KW-0378">Hydrolase</keyword>
<dbReference type="CDD" id="cd09274">
    <property type="entry name" value="RNase_HI_RT_Ty3"/>
    <property type="match status" value="1"/>
</dbReference>
<keyword evidence="5" id="KW-0255">Endonuclease</keyword>
<dbReference type="SUPFAM" id="SSF50630">
    <property type="entry name" value="Acid proteases"/>
    <property type="match status" value="1"/>
</dbReference>
<dbReference type="InterPro" id="IPR012337">
    <property type="entry name" value="RNaseH-like_sf"/>
</dbReference>
<organism evidence="11 12">
    <name type="scientific">Caenorhabditis japonica</name>
    <dbReference type="NCBI Taxonomy" id="281687"/>
    <lineage>
        <taxon>Eukaryota</taxon>
        <taxon>Metazoa</taxon>
        <taxon>Ecdysozoa</taxon>
        <taxon>Nematoda</taxon>
        <taxon>Chromadorea</taxon>
        <taxon>Rhabditida</taxon>
        <taxon>Rhabditina</taxon>
        <taxon>Rhabditomorpha</taxon>
        <taxon>Rhabditoidea</taxon>
        <taxon>Rhabditidae</taxon>
        <taxon>Peloderinae</taxon>
        <taxon>Caenorhabditis</taxon>
    </lineage>
</organism>
<dbReference type="Gene3D" id="3.10.20.370">
    <property type="match status" value="1"/>
</dbReference>
<dbReference type="Pfam" id="PF00077">
    <property type="entry name" value="RVP"/>
    <property type="match status" value="1"/>
</dbReference>
<dbReference type="Pfam" id="PF24664">
    <property type="entry name" value="Monjiviricetes_fusion"/>
    <property type="match status" value="1"/>
</dbReference>
<dbReference type="InterPro" id="IPR021109">
    <property type="entry name" value="Peptidase_aspartic_dom_sf"/>
</dbReference>
<dbReference type="InterPro" id="IPR036397">
    <property type="entry name" value="RNaseH_sf"/>
</dbReference>
<dbReference type="Gene3D" id="3.10.10.10">
    <property type="entry name" value="HIV Type 1 Reverse Transcriptase, subunit A, domain 1"/>
    <property type="match status" value="1"/>
</dbReference>
<dbReference type="Pfam" id="PF00665">
    <property type="entry name" value="rve"/>
    <property type="match status" value="1"/>
</dbReference>
<dbReference type="InterPro" id="IPR043128">
    <property type="entry name" value="Rev_trsase/Diguanyl_cyclase"/>
</dbReference>
<protein>
    <recommendedName>
        <fullName evidence="1">RNA-directed DNA polymerase</fullName>
        <ecNumber evidence="1">2.7.7.49</ecNumber>
    </recommendedName>
</protein>
<evidence type="ECO:0000313" key="12">
    <source>
        <dbReference type="Proteomes" id="UP000005237"/>
    </source>
</evidence>
<reference evidence="11" key="2">
    <citation type="submission" date="2022-06" db="UniProtKB">
        <authorList>
            <consortium name="EnsemblMetazoa"/>
        </authorList>
    </citation>
    <scope>IDENTIFICATION</scope>
    <source>
        <strain evidence="11">DF5081</strain>
    </source>
</reference>
<dbReference type="EnsemblMetazoa" id="CJA32057.1">
    <property type="protein sequence ID" value="CJA32057.1"/>
    <property type="gene ID" value="WBGene00207904"/>
</dbReference>
<dbReference type="Pfam" id="PF17917">
    <property type="entry name" value="RT_RNaseH"/>
    <property type="match status" value="1"/>
</dbReference>
<dbReference type="Gene3D" id="1.10.340.70">
    <property type="match status" value="1"/>
</dbReference>
<dbReference type="GO" id="GO:0004519">
    <property type="term" value="F:endonuclease activity"/>
    <property type="evidence" value="ECO:0007669"/>
    <property type="project" value="UniProtKB-KW"/>
</dbReference>
<dbReference type="Gene3D" id="3.30.420.10">
    <property type="entry name" value="Ribonuclease H-like superfamily/Ribonuclease H"/>
    <property type="match status" value="1"/>
</dbReference>
<keyword evidence="2" id="KW-0808">Transferase</keyword>